<dbReference type="EMBL" id="JAPEVB010000005">
    <property type="protein sequence ID" value="KAJ4387696.1"/>
    <property type="molecule type" value="Genomic_DNA"/>
</dbReference>
<accession>A0A9W8YMX3</accession>
<feature type="compositionally biased region" description="Basic and acidic residues" evidence="1">
    <location>
        <begin position="140"/>
        <end position="205"/>
    </location>
</feature>
<evidence type="ECO:0000256" key="1">
    <source>
        <dbReference type="SAM" id="MobiDB-lite"/>
    </source>
</evidence>
<feature type="compositionally biased region" description="Basic and acidic residues" evidence="1">
    <location>
        <begin position="1"/>
        <end position="27"/>
    </location>
</feature>
<dbReference type="AlphaFoldDB" id="A0A9W8YMX3"/>
<name>A0A9W8YMX3_9PEZI</name>
<reference evidence="3" key="1">
    <citation type="submission" date="2022-10" db="EMBL/GenBank/DDBJ databases">
        <title>Tapping the CABI collections for fungal endophytes: first genome assemblies for Collariella, Neodidymelliopsis, Ascochyta clinopodiicola, Didymella pomorum, Didymosphaeria variabile, Neocosmospora piperis and Neocucurbitaria cava.</title>
        <authorList>
            <person name="Hill R."/>
        </authorList>
    </citation>
    <scope>NUCLEOTIDE SEQUENCE</scope>
    <source>
        <strain evidence="3">IMI 355082</strain>
    </source>
</reference>
<dbReference type="Proteomes" id="UP001140453">
    <property type="component" value="Unassembled WGS sequence"/>
</dbReference>
<feature type="compositionally biased region" description="Basic and acidic residues" evidence="1">
    <location>
        <begin position="96"/>
        <end position="119"/>
    </location>
</feature>
<evidence type="ECO:0000259" key="2">
    <source>
        <dbReference type="Pfam" id="PF11160"/>
    </source>
</evidence>
<dbReference type="InterPro" id="IPR021331">
    <property type="entry name" value="Hva1_TUDOR"/>
</dbReference>
<comment type="caution">
    <text evidence="3">The sequence shown here is derived from an EMBL/GenBank/DDBJ whole genome shotgun (WGS) entry which is preliminary data.</text>
</comment>
<keyword evidence="4" id="KW-1185">Reference proteome</keyword>
<feature type="region of interest" description="Disordered" evidence="1">
    <location>
        <begin position="1"/>
        <end position="223"/>
    </location>
</feature>
<evidence type="ECO:0000313" key="4">
    <source>
        <dbReference type="Proteomes" id="UP001140453"/>
    </source>
</evidence>
<feature type="domain" description="Hypervirulence associated protein TUDOR" evidence="2">
    <location>
        <begin position="223"/>
        <end position="278"/>
    </location>
</feature>
<feature type="compositionally biased region" description="Basic and acidic residues" evidence="1">
    <location>
        <begin position="42"/>
        <end position="89"/>
    </location>
</feature>
<dbReference type="Pfam" id="PF11160">
    <property type="entry name" value="Hva1_TUDOR"/>
    <property type="match status" value="1"/>
</dbReference>
<proteinExistence type="predicted"/>
<gene>
    <name evidence="3" type="ORF">N0V93_008295</name>
</gene>
<sequence>MPPKDKYSDPKLRDEVKEEIKQSDKGGEPGQWSARKAQMMAKEYKQRGGDYNTPKESKDESQKNLDNWGKEDWQTKEGSGHAKQEDGSRKRYLPKKAWDQLSEKEKKQTDDKKQEEGKEGQQFVSNTSEARSARRNARAKAKDGGDDENKGASDEDEGNEKPTPDKKRGRKTKDDGDQDQKKQKTDTKDEEAKNGTVGSKHDKSDPPAQQGSNDRLPKKGQKDVHWKALPGWVHGEVVEIVTSSKSVEGKQIKASKSDPRIVLRSKSGKICVHKPDNIYFD</sequence>
<protein>
    <recommendedName>
        <fullName evidence="2">Hypervirulence associated protein TUDOR domain-containing protein</fullName>
    </recommendedName>
</protein>
<organism evidence="3 4">
    <name type="scientific">Gnomoniopsis smithogilvyi</name>
    <dbReference type="NCBI Taxonomy" id="1191159"/>
    <lineage>
        <taxon>Eukaryota</taxon>
        <taxon>Fungi</taxon>
        <taxon>Dikarya</taxon>
        <taxon>Ascomycota</taxon>
        <taxon>Pezizomycotina</taxon>
        <taxon>Sordariomycetes</taxon>
        <taxon>Sordariomycetidae</taxon>
        <taxon>Diaporthales</taxon>
        <taxon>Gnomoniaceae</taxon>
        <taxon>Gnomoniopsis</taxon>
    </lineage>
</organism>
<dbReference type="OrthoDB" id="3360421at2759"/>
<evidence type="ECO:0000313" key="3">
    <source>
        <dbReference type="EMBL" id="KAJ4387696.1"/>
    </source>
</evidence>